<name>A0A0J7K4W4_LASNI</name>
<dbReference type="Proteomes" id="UP000036403">
    <property type="component" value="Unassembled WGS sequence"/>
</dbReference>
<dbReference type="OrthoDB" id="7694428at2759"/>
<evidence type="ECO:0000313" key="1">
    <source>
        <dbReference type="EMBL" id="KMQ85221.1"/>
    </source>
</evidence>
<comment type="caution">
    <text evidence="1">The sequence shown here is derived from an EMBL/GenBank/DDBJ whole genome shotgun (WGS) entry which is preliminary data.</text>
</comment>
<dbReference type="PaxDb" id="67767-A0A0J7K4W4"/>
<protein>
    <submittedName>
        <fullName evidence="1">Uncharacterized protein</fullName>
    </submittedName>
</protein>
<dbReference type="Pfam" id="PF24664">
    <property type="entry name" value="Monjiviricetes_fusion"/>
    <property type="match status" value="1"/>
</dbReference>
<accession>A0A0J7K4W4</accession>
<dbReference type="EMBL" id="LBMM01014322">
    <property type="protein sequence ID" value="KMQ85221.1"/>
    <property type="molecule type" value="Genomic_DNA"/>
</dbReference>
<proteinExistence type="predicted"/>
<keyword evidence="2" id="KW-1185">Reference proteome</keyword>
<evidence type="ECO:0000313" key="2">
    <source>
        <dbReference type="Proteomes" id="UP000036403"/>
    </source>
</evidence>
<organism evidence="1 2">
    <name type="scientific">Lasius niger</name>
    <name type="common">Black garden ant</name>
    <dbReference type="NCBI Taxonomy" id="67767"/>
    <lineage>
        <taxon>Eukaryota</taxon>
        <taxon>Metazoa</taxon>
        <taxon>Ecdysozoa</taxon>
        <taxon>Arthropoda</taxon>
        <taxon>Hexapoda</taxon>
        <taxon>Insecta</taxon>
        <taxon>Pterygota</taxon>
        <taxon>Neoptera</taxon>
        <taxon>Endopterygota</taxon>
        <taxon>Hymenoptera</taxon>
        <taxon>Apocrita</taxon>
        <taxon>Aculeata</taxon>
        <taxon>Formicoidea</taxon>
        <taxon>Formicidae</taxon>
        <taxon>Formicinae</taxon>
        <taxon>Lasius</taxon>
        <taxon>Lasius</taxon>
    </lineage>
</organism>
<sequence>MFQDGSFSLGAGNVIHGLKTNQTSFHSLTLAGRISNDGSCKGTQYSDPYGTWDDVVVQAVVKISLRQYHASVQLNSGKIILKSGTACVLSDSFCLDSNDGYTYWKPIPVSSCNFHQYDILYEGPATKITDDVTNPSAPTVYSLTTQDITFALTKTKEQPLCGYTLLCTEHSKLFILETKKGDTFAHRDVIPVDNFDIFAYMNSKFVYVEKHIRQQMTSLYHNVVQQKCDLER</sequence>
<gene>
    <name evidence="1" type="ORF">RF55_16350</name>
</gene>
<reference evidence="1 2" key="1">
    <citation type="submission" date="2015-04" db="EMBL/GenBank/DDBJ databases">
        <title>Lasius niger genome sequencing.</title>
        <authorList>
            <person name="Konorov E.A."/>
            <person name="Nikitin M.A."/>
            <person name="Kirill M.V."/>
            <person name="Chang P."/>
        </authorList>
    </citation>
    <scope>NUCLEOTIDE SEQUENCE [LARGE SCALE GENOMIC DNA]</scope>
    <source>
        <tissue evidence="1">Whole</tissue>
    </source>
</reference>
<dbReference type="AlphaFoldDB" id="A0A0J7K4W4"/>